<evidence type="ECO:0000313" key="2">
    <source>
        <dbReference type="EMBL" id="GAX23602.1"/>
    </source>
</evidence>
<dbReference type="AlphaFoldDB" id="A0A1Z5KBT3"/>
<dbReference type="InParanoid" id="A0A1Z5KBT3"/>
<comment type="caution">
    <text evidence="2">The sequence shown here is derived from an EMBL/GenBank/DDBJ whole genome shotgun (WGS) entry which is preliminary data.</text>
</comment>
<feature type="region of interest" description="Disordered" evidence="1">
    <location>
        <begin position="1"/>
        <end position="21"/>
    </location>
</feature>
<evidence type="ECO:0000256" key="1">
    <source>
        <dbReference type="SAM" id="MobiDB-lite"/>
    </source>
</evidence>
<gene>
    <name evidence="2" type="ORF">FisN_12Hu168</name>
</gene>
<reference evidence="2 3" key="1">
    <citation type="journal article" date="2015" name="Plant Cell">
        <title>Oil accumulation by the oleaginous diatom Fistulifera solaris as revealed by the genome and transcriptome.</title>
        <authorList>
            <person name="Tanaka T."/>
            <person name="Maeda Y."/>
            <person name="Veluchamy A."/>
            <person name="Tanaka M."/>
            <person name="Abida H."/>
            <person name="Marechal E."/>
            <person name="Bowler C."/>
            <person name="Muto M."/>
            <person name="Sunaga Y."/>
            <person name="Tanaka M."/>
            <person name="Yoshino T."/>
            <person name="Taniguchi T."/>
            <person name="Fukuda Y."/>
            <person name="Nemoto M."/>
            <person name="Matsumoto M."/>
            <person name="Wong P.S."/>
            <person name="Aburatani S."/>
            <person name="Fujibuchi W."/>
        </authorList>
    </citation>
    <scope>NUCLEOTIDE SEQUENCE [LARGE SCALE GENOMIC DNA]</scope>
    <source>
        <strain evidence="2 3">JPCC DA0580</strain>
    </source>
</reference>
<sequence length="130" mass="15503">MPELQDVLQKHKGKLPRFQPAGREVDIFAIPYRDKVRETARQKRLLQEQEAGGKNAKQLQAEQKKAEKERKLQERRQKAMEKGRNPDKKRGRNARIVDEWDDLAKEERLYKKLRKGKITKEDLEKELNEE</sequence>
<feature type="region of interest" description="Disordered" evidence="1">
    <location>
        <begin position="46"/>
        <end position="97"/>
    </location>
</feature>
<keyword evidence="3" id="KW-1185">Reference proteome</keyword>
<feature type="compositionally biased region" description="Basic and acidic residues" evidence="1">
    <location>
        <begin position="62"/>
        <end position="88"/>
    </location>
</feature>
<dbReference type="Proteomes" id="UP000198406">
    <property type="component" value="Unassembled WGS sequence"/>
</dbReference>
<proteinExistence type="predicted"/>
<organism evidence="2 3">
    <name type="scientific">Fistulifera solaris</name>
    <name type="common">Oleaginous diatom</name>
    <dbReference type="NCBI Taxonomy" id="1519565"/>
    <lineage>
        <taxon>Eukaryota</taxon>
        <taxon>Sar</taxon>
        <taxon>Stramenopiles</taxon>
        <taxon>Ochrophyta</taxon>
        <taxon>Bacillariophyta</taxon>
        <taxon>Bacillariophyceae</taxon>
        <taxon>Bacillariophycidae</taxon>
        <taxon>Naviculales</taxon>
        <taxon>Naviculaceae</taxon>
        <taxon>Fistulifera</taxon>
    </lineage>
</organism>
<dbReference type="EMBL" id="BDSP01000203">
    <property type="protein sequence ID" value="GAX23602.1"/>
    <property type="molecule type" value="Genomic_DNA"/>
</dbReference>
<dbReference type="OrthoDB" id="7396459at2759"/>
<accession>A0A1Z5KBT3</accession>
<name>A0A1Z5KBT3_FISSO</name>
<protein>
    <submittedName>
        <fullName evidence="2">Uncharacterized protein</fullName>
    </submittedName>
</protein>
<evidence type="ECO:0000313" key="3">
    <source>
        <dbReference type="Proteomes" id="UP000198406"/>
    </source>
</evidence>